<reference evidence="1 2" key="1">
    <citation type="journal article" date="2021" name="Nat. Plants">
        <title>The Taxus genome provides insights into paclitaxel biosynthesis.</title>
        <authorList>
            <person name="Xiong X."/>
            <person name="Gou J."/>
            <person name="Liao Q."/>
            <person name="Li Y."/>
            <person name="Zhou Q."/>
            <person name="Bi G."/>
            <person name="Li C."/>
            <person name="Du R."/>
            <person name="Wang X."/>
            <person name="Sun T."/>
            <person name="Guo L."/>
            <person name="Liang H."/>
            <person name="Lu P."/>
            <person name="Wu Y."/>
            <person name="Zhang Z."/>
            <person name="Ro D.K."/>
            <person name="Shang Y."/>
            <person name="Huang S."/>
            <person name="Yan J."/>
        </authorList>
    </citation>
    <scope>NUCLEOTIDE SEQUENCE [LARGE SCALE GENOMIC DNA]</scope>
    <source>
        <strain evidence="1">Ta-2019</strain>
    </source>
</reference>
<dbReference type="EMBL" id="JAHRHJ020000004">
    <property type="protein sequence ID" value="KAH9319191.1"/>
    <property type="molecule type" value="Genomic_DNA"/>
</dbReference>
<comment type="caution">
    <text evidence="1">The sequence shown here is derived from an EMBL/GenBank/DDBJ whole genome shotgun (WGS) entry which is preliminary data.</text>
</comment>
<proteinExistence type="predicted"/>
<feature type="non-terminal residue" evidence="1">
    <location>
        <position position="84"/>
    </location>
</feature>
<name>A0AA38LCK0_TAXCH</name>
<evidence type="ECO:0000313" key="2">
    <source>
        <dbReference type="Proteomes" id="UP000824469"/>
    </source>
</evidence>
<organism evidence="1 2">
    <name type="scientific">Taxus chinensis</name>
    <name type="common">Chinese yew</name>
    <name type="synonym">Taxus wallichiana var. chinensis</name>
    <dbReference type="NCBI Taxonomy" id="29808"/>
    <lineage>
        <taxon>Eukaryota</taxon>
        <taxon>Viridiplantae</taxon>
        <taxon>Streptophyta</taxon>
        <taxon>Embryophyta</taxon>
        <taxon>Tracheophyta</taxon>
        <taxon>Spermatophyta</taxon>
        <taxon>Pinopsida</taxon>
        <taxon>Pinidae</taxon>
        <taxon>Conifers II</taxon>
        <taxon>Cupressales</taxon>
        <taxon>Taxaceae</taxon>
        <taxon>Taxus</taxon>
    </lineage>
</organism>
<accession>A0AA38LCK0</accession>
<dbReference type="AlphaFoldDB" id="A0AA38LCK0"/>
<dbReference type="Proteomes" id="UP000824469">
    <property type="component" value="Unassembled WGS sequence"/>
</dbReference>
<feature type="non-terminal residue" evidence="1">
    <location>
        <position position="1"/>
    </location>
</feature>
<protein>
    <submittedName>
        <fullName evidence="1">Uncharacterized protein</fullName>
    </submittedName>
</protein>
<gene>
    <name evidence="1" type="ORF">KI387_020960</name>
</gene>
<keyword evidence="2" id="KW-1185">Reference proteome</keyword>
<evidence type="ECO:0000313" key="1">
    <source>
        <dbReference type="EMBL" id="KAH9319191.1"/>
    </source>
</evidence>
<sequence length="84" mass="9643">CRLYSTSSEALGSKQRHLLESTPDGVKEQSFQGSSMYYGQSVQFGDIFHGKKEDQSQLEMTVKQLEEAMDPFNLECTTRGNWWE</sequence>